<dbReference type="InterPro" id="IPR029060">
    <property type="entry name" value="PIN-like_dom_sf"/>
</dbReference>
<dbReference type="Pfam" id="PF01850">
    <property type="entry name" value="PIN"/>
    <property type="match status" value="1"/>
</dbReference>
<evidence type="ECO:0000259" key="1">
    <source>
        <dbReference type="Pfam" id="PF01850"/>
    </source>
</evidence>
<dbReference type="RefSeq" id="WP_188201679.1">
    <property type="nucleotide sequence ID" value="NZ_LR881183.1"/>
</dbReference>
<gene>
    <name evidence="2" type="primary">vapC</name>
    <name evidence="2" type="ORF">TIRI35C_0611</name>
</gene>
<reference evidence="2 3" key="1">
    <citation type="submission" date="2020-09" db="EMBL/GenBank/DDBJ databases">
        <authorList>
            <person name="Courtine D."/>
        </authorList>
    </citation>
    <scope>NUCLEOTIDE SEQUENCE [LARGE SCALE GENOMIC DNA]</scope>
    <source>
        <strain evidence="2 3">IRI35c</strain>
    </source>
</reference>
<protein>
    <submittedName>
        <fullName evidence="2">Ribonuclease VapC</fullName>
        <ecNumber evidence="2">3.1.-.-</ecNumber>
    </submittedName>
</protein>
<proteinExistence type="predicted"/>
<dbReference type="InterPro" id="IPR002716">
    <property type="entry name" value="PIN_dom"/>
</dbReference>
<evidence type="ECO:0000313" key="2">
    <source>
        <dbReference type="EMBL" id="CAD5243765.1"/>
    </source>
</evidence>
<keyword evidence="2" id="KW-0378">Hydrolase</keyword>
<organism evidence="2 3">
    <name type="scientific">Thermococcus camini</name>
    <dbReference type="NCBI Taxonomy" id="2016373"/>
    <lineage>
        <taxon>Archaea</taxon>
        <taxon>Methanobacteriati</taxon>
        <taxon>Methanobacteriota</taxon>
        <taxon>Thermococci</taxon>
        <taxon>Thermococcales</taxon>
        <taxon>Thermococcaceae</taxon>
        <taxon>Thermococcus</taxon>
    </lineage>
</organism>
<dbReference type="EMBL" id="LR881183">
    <property type="protein sequence ID" value="CAD5243765.1"/>
    <property type="molecule type" value="Genomic_DNA"/>
</dbReference>
<dbReference type="GO" id="GO:0016787">
    <property type="term" value="F:hydrolase activity"/>
    <property type="evidence" value="ECO:0007669"/>
    <property type="project" value="UniProtKB-KW"/>
</dbReference>
<dbReference type="KEGG" id="tcq:TIRI35C_0611"/>
<dbReference type="Proteomes" id="UP000516304">
    <property type="component" value="Chromosome TIRI35C"/>
</dbReference>
<sequence>MKAVLDSHAILVYINDEPAAEKVQEYLDLGKEGKVELYMNVVNIGEVYYVLSRQKGVDVANIAMALLKKEPITFIIADERLALMAGRIKAFHKLSYADAFAVATAIDLDAVLLTGDDEFRSVEDRVKIEWL</sequence>
<accession>A0A7G2D9C6</accession>
<dbReference type="AlphaFoldDB" id="A0A7G2D9C6"/>
<keyword evidence="3" id="KW-1185">Reference proteome</keyword>
<evidence type="ECO:0000313" key="3">
    <source>
        <dbReference type="Proteomes" id="UP000516304"/>
    </source>
</evidence>
<feature type="domain" description="PIN" evidence="1">
    <location>
        <begin position="4"/>
        <end position="123"/>
    </location>
</feature>
<name>A0A7G2D9C6_9EURY</name>
<dbReference type="CDD" id="cd18689">
    <property type="entry name" value="PIN_VapC-like"/>
    <property type="match status" value="1"/>
</dbReference>
<dbReference type="GeneID" id="58918346"/>
<dbReference type="SUPFAM" id="SSF88723">
    <property type="entry name" value="PIN domain-like"/>
    <property type="match status" value="1"/>
</dbReference>
<dbReference type="EC" id="3.1.-.-" evidence="2"/>
<dbReference type="Gene3D" id="3.40.50.1010">
    <property type="entry name" value="5'-nuclease"/>
    <property type="match status" value="1"/>
</dbReference>